<proteinExistence type="predicted"/>
<sequence length="167" mass="19095">MKNFNIRLSRYTRLPVMRFNVVFFVVWLVAVVYTAPVPLRRLMPRSPQSPDSVGQGEPTYYGDKVKSVQINYDPDGVPKDWGTEDVRIEKAESSMKVFVIKALKDHTKVVPPEKDDKDVWEIKQKTLEDKEKADLTYMVLGSQGMTIGFNQGGWINITDMIVTLPTK</sequence>
<protein>
    <submittedName>
        <fullName evidence="1">Uncharacterized protein</fullName>
    </submittedName>
</protein>
<name>A0AA38P3V2_9AGAR</name>
<comment type="caution">
    <text evidence="1">The sequence shown here is derived from an EMBL/GenBank/DDBJ whole genome shotgun (WGS) entry which is preliminary data.</text>
</comment>
<organism evidence="1 2">
    <name type="scientific">Lentinula raphanica</name>
    <dbReference type="NCBI Taxonomy" id="153919"/>
    <lineage>
        <taxon>Eukaryota</taxon>
        <taxon>Fungi</taxon>
        <taxon>Dikarya</taxon>
        <taxon>Basidiomycota</taxon>
        <taxon>Agaricomycotina</taxon>
        <taxon>Agaricomycetes</taxon>
        <taxon>Agaricomycetidae</taxon>
        <taxon>Agaricales</taxon>
        <taxon>Marasmiineae</taxon>
        <taxon>Omphalotaceae</taxon>
        <taxon>Lentinula</taxon>
    </lineage>
</organism>
<accession>A0AA38P3V2</accession>
<keyword evidence="2" id="KW-1185">Reference proteome</keyword>
<evidence type="ECO:0000313" key="1">
    <source>
        <dbReference type="EMBL" id="KAJ3835804.1"/>
    </source>
</evidence>
<dbReference type="AlphaFoldDB" id="A0AA38P3V2"/>
<reference evidence="1" key="1">
    <citation type="submission" date="2022-08" db="EMBL/GenBank/DDBJ databases">
        <authorList>
            <consortium name="DOE Joint Genome Institute"/>
            <person name="Min B."/>
            <person name="Riley R."/>
            <person name="Sierra-Patev S."/>
            <person name="Naranjo-Ortiz M."/>
            <person name="Looney B."/>
            <person name="Konkel Z."/>
            <person name="Slot J.C."/>
            <person name="Sakamoto Y."/>
            <person name="Steenwyk J.L."/>
            <person name="Rokas A."/>
            <person name="Carro J."/>
            <person name="Camarero S."/>
            <person name="Ferreira P."/>
            <person name="Molpeceres G."/>
            <person name="Ruiz-Duenas F.J."/>
            <person name="Serrano A."/>
            <person name="Henrissat B."/>
            <person name="Drula E."/>
            <person name="Hughes K.W."/>
            <person name="Mata J.L."/>
            <person name="Ishikawa N.K."/>
            <person name="Vargas-Isla R."/>
            <person name="Ushijima S."/>
            <person name="Smith C.A."/>
            <person name="Ahrendt S."/>
            <person name="Andreopoulos W."/>
            <person name="He G."/>
            <person name="Labutti K."/>
            <person name="Lipzen A."/>
            <person name="Ng V."/>
            <person name="Sandor L."/>
            <person name="Barry K."/>
            <person name="Martinez A.T."/>
            <person name="Xiao Y."/>
            <person name="Gibbons J.G."/>
            <person name="Terashima K."/>
            <person name="Hibbett D.S."/>
            <person name="Grigoriev I.V."/>
        </authorList>
    </citation>
    <scope>NUCLEOTIDE SEQUENCE</scope>
    <source>
        <strain evidence="1">TFB9207</strain>
    </source>
</reference>
<dbReference type="EMBL" id="MU806376">
    <property type="protein sequence ID" value="KAJ3835804.1"/>
    <property type="molecule type" value="Genomic_DNA"/>
</dbReference>
<dbReference type="Proteomes" id="UP001163846">
    <property type="component" value="Unassembled WGS sequence"/>
</dbReference>
<gene>
    <name evidence="1" type="ORF">F5878DRAFT_626990</name>
</gene>
<evidence type="ECO:0000313" key="2">
    <source>
        <dbReference type="Proteomes" id="UP001163846"/>
    </source>
</evidence>